<organism evidence="2 3">
    <name type="scientific">Pseudoxanthomonas composti</name>
    <dbReference type="NCBI Taxonomy" id="2137479"/>
    <lineage>
        <taxon>Bacteria</taxon>
        <taxon>Pseudomonadati</taxon>
        <taxon>Pseudomonadota</taxon>
        <taxon>Gammaproteobacteria</taxon>
        <taxon>Lysobacterales</taxon>
        <taxon>Lysobacteraceae</taxon>
        <taxon>Pseudoxanthomonas</taxon>
    </lineage>
</organism>
<reference evidence="2 3" key="1">
    <citation type="submission" date="2019-01" db="EMBL/GenBank/DDBJ databases">
        <title>Pseudoxanthomonas composti sp. nov., isolated from compost.</title>
        <authorList>
            <person name="Yang G."/>
        </authorList>
    </citation>
    <scope>NUCLEOTIDE SEQUENCE [LARGE SCALE GENOMIC DNA]</scope>
    <source>
        <strain evidence="2 3">GSS15</strain>
    </source>
</reference>
<dbReference type="InterPro" id="IPR007433">
    <property type="entry name" value="DUF481"/>
</dbReference>
<gene>
    <name evidence="2" type="ORF">EPA99_02980</name>
</gene>
<protein>
    <submittedName>
        <fullName evidence="2">DUF481 domain-containing protein</fullName>
    </submittedName>
</protein>
<name>A0A4Q1K031_9GAMM</name>
<dbReference type="AlphaFoldDB" id="A0A4Q1K031"/>
<dbReference type="SUPFAM" id="SSF56935">
    <property type="entry name" value="Porins"/>
    <property type="match status" value="1"/>
</dbReference>
<sequence>MPPKSWLRPAATLLALATALPVLAQDNKDPAPGEWTGSAELGLAMAKGNSDSTTLVGKFNTKMQEDKWRYAFGGAFQYAEADQEETSRRYELFTTAGYSITDRSYWFSSLRNERDHYAVNEYQWTYSLGYGIDTIKNDRTKLTFEVGPGYRWSKLQDLRVHENELIARGFMDFSHQFTDTTSVYDRLLVESGSENTFIKNELGVQVSMTQALALKVGLEARHNTNTLPDTKKTDTLTTANVVYAF</sequence>
<keyword evidence="1" id="KW-0732">Signal</keyword>
<comment type="caution">
    <text evidence="2">The sequence shown here is derived from an EMBL/GenBank/DDBJ whole genome shotgun (WGS) entry which is preliminary data.</text>
</comment>
<dbReference type="OrthoDB" id="5292716at2"/>
<keyword evidence="3" id="KW-1185">Reference proteome</keyword>
<evidence type="ECO:0000313" key="2">
    <source>
        <dbReference type="EMBL" id="RXR08787.1"/>
    </source>
</evidence>
<evidence type="ECO:0000256" key="1">
    <source>
        <dbReference type="SAM" id="SignalP"/>
    </source>
</evidence>
<proteinExistence type="predicted"/>
<dbReference type="RefSeq" id="WP_129469678.1">
    <property type="nucleotide sequence ID" value="NZ_SAWZ01000001.1"/>
</dbReference>
<dbReference type="EMBL" id="SAWZ01000001">
    <property type="protein sequence ID" value="RXR08787.1"/>
    <property type="molecule type" value="Genomic_DNA"/>
</dbReference>
<feature type="signal peptide" evidence="1">
    <location>
        <begin position="1"/>
        <end position="24"/>
    </location>
</feature>
<accession>A0A4Q1K031</accession>
<evidence type="ECO:0000313" key="3">
    <source>
        <dbReference type="Proteomes" id="UP000289784"/>
    </source>
</evidence>
<feature type="chain" id="PRO_5020470338" evidence="1">
    <location>
        <begin position="25"/>
        <end position="245"/>
    </location>
</feature>
<dbReference type="Proteomes" id="UP000289784">
    <property type="component" value="Unassembled WGS sequence"/>
</dbReference>
<dbReference type="Pfam" id="PF04338">
    <property type="entry name" value="DUF481"/>
    <property type="match status" value="1"/>
</dbReference>